<dbReference type="Pfam" id="PF02342">
    <property type="entry name" value="TerD"/>
    <property type="match status" value="1"/>
</dbReference>
<dbReference type="InterPro" id="IPR003325">
    <property type="entry name" value="TerD"/>
</dbReference>
<gene>
    <name evidence="2" type="ORF">BRAFLDRAFT_106563</name>
</gene>
<dbReference type="InterPro" id="IPR051324">
    <property type="entry name" value="Stress/Tellurium_Resist"/>
</dbReference>
<reference evidence="2" key="1">
    <citation type="journal article" date="2008" name="Nature">
        <title>The amphioxus genome and the evolution of the chordate karyotype.</title>
        <authorList>
            <consortium name="US DOE Joint Genome Institute (JGI-PGF)"/>
            <person name="Putnam N.H."/>
            <person name="Butts T."/>
            <person name="Ferrier D.E.K."/>
            <person name="Furlong R.F."/>
            <person name="Hellsten U."/>
            <person name="Kawashima T."/>
            <person name="Robinson-Rechavi M."/>
            <person name="Shoguchi E."/>
            <person name="Terry A."/>
            <person name="Yu J.-K."/>
            <person name="Benito-Gutierrez E.L."/>
            <person name="Dubchak I."/>
            <person name="Garcia-Fernandez J."/>
            <person name="Gibson-Brown J.J."/>
            <person name="Grigoriev I.V."/>
            <person name="Horton A.C."/>
            <person name="de Jong P.J."/>
            <person name="Jurka J."/>
            <person name="Kapitonov V.V."/>
            <person name="Kohara Y."/>
            <person name="Kuroki Y."/>
            <person name="Lindquist E."/>
            <person name="Lucas S."/>
            <person name="Osoegawa K."/>
            <person name="Pennacchio L.A."/>
            <person name="Salamov A.A."/>
            <person name="Satou Y."/>
            <person name="Sauka-Spengler T."/>
            <person name="Schmutz J."/>
            <person name="Shin-I T."/>
            <person name="Toyoda A."/>
            <person name="Bronner-Fraser M."/>
            <person name="Fujiyama A."/>
            <person name="Holland L.Z."/>
            <person name="Holland P.W.H."/>
            <person name="Satoh N."/>
            <person name="Rokhsar D.S."/>
        </authorList>
    </citation>
    <scope>NUCLEOTIDE SEQUENCE [LARGE SCALE GENOMIC DNA]</scope>
    <source>
        <strain evidence="2">S238N-H82</strain>
        <tissue evidence="2">Testes</tissue>
    </source>
</reference>
<dbReference type="InterPro" id="IPR000626">
    <property type="entry name" value="Ubiquitin-like_dom"/>
</dbReference>
<organism>
    <name type="scientific">Branchiostoma floridae</name>
    <name type="common">Florida lancelet</name>
    <name type="synonym">Amphioxus</name>
    <dbReference type="NCBI Taxonomy" id="7739"/>
    <lineage>
        <taxon>Eukaryota</taxon>
        <taxon>Metazoa</taxon>
        <taxon>Chordata</taxon>
        <taxon>Cephalochordata</taxon>
        <taxon>Leptocardii</taxon>
        <taxon>Amphioxiformes</taxon>
        <taxon>Branchiostomatidae</taxon>
        <taxon>Branchiostoma</taxon>
    </lineage>
</organism>
<evidence type="ECO:0000313" key="2">
    <source>
        <dbReference type="EMBL" id="EEN55432.1"/>
    </source>
</evidence>
<dbReference type="eggNOG" id="ENOG502RZ2V">
    <property type="taxonomic scope" value="Eukaryota"/>
</dbReference>
<dbReference type="SMART" id="SM00213">
    <property type="entry name" value="UBQ"/>
    <property type="match status" value="1"/>
</dbReference>
<dbReference type="SUPFAM" id="SSF54236">
    <property type="entry name" value="Ubiquitin-like"/>
    <property type="match status" value="1"/>
</dbReference>
<protein>
    <recommendedName>
        <fullName evidence="1">Ubiquitin-like domain-containing protein</fullName>
    </recommendedName>
</protein>
<feature type="domain" description="Ubiquitin-like" evidence="1">
    <location>
        <begin position="116"/>
        <end position="190"/>
    </location>
</feature>
<dbReference type="CDD" id="cd06974">
    <property type="entry name" value="TerD_like"/>
    <property type="match status" value="1"/>
</dbReference>
<proteinExistence type="predicted"/>
<dbReference type="Gene3D" id="2.60.60.30">
    <property type="entry name" value="sav2460 like domains"/>
    <property type="match status" value="1"/>
</dbReference>
<dbReference type="Pfam" id="PF00240">
    <property type="entry name" value="ubiquitin"/>
    <property type="match status" value="1"/>
</dbReference>
<dbReference type="PANTHER" id="PTHR32097:SF17">
    <property type="entry name" value="CAMP-BINDING PROTEIN 1-RELATED"/>
    <property type="match status" value="1"/>
</dbReference>
<dbReference type="Gene3D" id="3.10.20.90">
    <property type="entry name" value="Phosphatidylinositol 3-kinase Catalytic Subunit, Chain A, domain 1"/>
    <property type="match status" value="1"/>
</dbReference>
<dbReference type="EMBL" id="GG666560">
    <property type="protein sequence ID" value="EEN55432.1"/>
    <property type="molecule type" value="Genomic_DNA"/>
</dbReference>
<name>C3YWA3_BRAFL</name>
<dbReference type="InParanoid" id="C3YWA3"/>
<dbReference type="STRING" id="7739.C3YWA3"/>
<evidence type="ECO:0000259" key="1">
    <source>
        <dbReference type="PROSITE" id="PS50053"/>
    </source>
</evidence>
<dbReference type="AlphaFoldDB" id="C3YWA3"/>
<dbReference type="InterPro" id="IPR029071">
    <property type="entry name" value="Ubiquitin-like_domsf"/>
</dbReference>
<dbReference type="PROSITE" id="PS50053">
    <property type="entry name" value="UBIQUITIN_2"/>
    <property type="match status" value="1"/>
</dbReference>
<accession>C3YWA3</accession>
<sequence>MLTAVTREFPKSNCVKLRNMKCLGCKVDKLSKEFPSVTILDSCYHPPLHCFRCLIKVVEQQKKCPHSICQAEVPANCERLKEFQATVNRLFAEYTSTSTVDYTTAAGGASGGVKVVSVVMMNGESISLSYNPNTTIHQIKLQIQKQLHHNVEKQRLIYNEVELKTYTDSGQLATMGDYGVQPHSTIHLIIMLYAIPEHFNHVIFDLFWGYPSHGCDYLDASCLLFSGSSFVAVIDYDDTSYHSGVIHHSGDVMDAVRRQGHHTINVKLKEIPKHVTHLFFTLSAWDSPNISKYPNPSLRFFEASNKSKQLCRDQMSHAAYSQAIVMCSVSRKTGVWKIDSLGTLSRGNAKNYEPLKDTIRKLIQQGV</sequence>
<dbReference type="CDD" id="cd17039">
    <property type="entry name" value="Ubl_ubiquitin_like"/>
    <property type="match status" value="1"/>
</dbReference>
<dbReference type="PANTHER" id="PTHR32097">
    <property type="entry name" value="CAMP-BINDING PROTEIN 1-RELATED"/>
    <property type="match status" value="1"/>
</dbReference>